<keyword evidence="1" id="KW-0472">Membrane</keyword>
<keyword evidence="1" id="KW-0812">Transmembrane</keyword>
<comment type="caution">
    <text evidence="2">The sequence shown here is derived from an EMBL/GenBank/DDBJ whole genome shotgun (WGS) entry which is preliminary data.</text>
</comment>
<dbReference type="EMBL" id="JBHSNG010000030">
    <property type="protein sequence ID" value="MFC5583051.1"/>
    <property type="molecule type" value="Genomic_DNA"/>
</dbReference>
<organism evidence="2 3">
    <name type="scientific">Rhodanobacter terrae</name>
    <dbReference type="NCBI Taxonomy" id="418647"/>
    <lineage>
        <taxon>Bacteria</taxon>
        <taxon>Pseudomonadati</taxon>
        <taxon>Pseudomonadota</taxon>
        <taxon>Gammaproteobacteria</taxon>
        <taxon>Lysobacterales</taxon>
        <taxon>Rhodanobacteraceae</taxon>
        <taxon>Rhodanobacter</taxon>
    </lineage>
</organism>
<feature type="transmembrane region" description="Helical" evidence="1">
    <location>
        <begin position="20"/>
        <end position="38"/>
    </location>
</feature>
<keyword evidence="3" id="KW-1185">Reference proteome</keyword>
<dbReference type="RefSeq" id="WP_377329714.1">
    <property type="nucleotide sequence ID" value="NZ_JBHSNG010000030.1"/>
</dbReference>
<sequence length="127" mass="14122">MNTPAPVRGTWDKVEFYTSYFLLLVLLSFIGTRLGFAVVWQLPAIDFVLSVIAVLLLIASFWFGRHSRRWRLWTIGFATATQIVPMVIREPVLLFPLIGALIPVAILVGCLVALSKKGVDVRPPQGS</sequence>
<feature type="transmembrane region" description="Helical" evidence="1">
    <location>
        <begin position="70"/>
        <end position="88"/>
    </location>
</feature>
<reference evidence="3" key="1">
    <citation type="journal article" date="2019" name="Int. J. Syst. Evol. Microbiol.">
        <title>The Global Catalogue of Microorganisms (GCM) 10K type strain sequencing project: providing services to taxonomists for standard genome sequencing and annotation.</title>
        <authorList>
            <consortium name="The Broad Institute Genomics Platform"/>
            <consortium name="The Broad Institute Genome Sequencing Center for Infectious Disease"/>
            <person name="Wu L."/>
            <person name="Ma J."/>
        </authorList>
    </citation>
    <scope>NUCLEOTIDE SEQUENCE [LARGE SCALE GENOMIC DNA]</scope>
    <source>
        <strain evidence="3">CGMCC 1.13587</strain>
    </source>
</reference>
<evidence type="ECO:0000313" key="2">
    <source>
        <dbReference type="EMBL" id="MFC5583051.1"/>
    </source>
</evidence>
<evidence type="ECO:0000313" key="3">
    <source>
        <dbReference type="Proteomes" id="UP001596111"/>
    </source>
</evidence>
<feature type="transmembrane region" description="Helical" evidence="1">
    <location>
        <begin position="44"/>
        <end position="63"/>
    </location>
</feature>
<name>A0ABW0T109_9GAMM</name>
<dbReference type="Proteomes" id="UP001596111">
    <property type="component" value="Unassembled WGS sequence"/>
</dbReference>
<feature type="transmembrane region" description="Helical" evidence="1">
    <location>
        <begin position="94"/>
        <end position="114"/>
    </location>
</feature>
<proteinExistence type="predicted"/>
<keyword evidence="1" id="KW-1133">Transmembrane helix</keyword>
<accession>A0ABW0T109</accession>
<gene>
    <name evidence="2" type="ORF">ACFPPB_18210</name>
</gene>
<protein>
    <submittedName>
        <fullName evidence="2">LrgA</fullName>
    </submittedName>
</protein>
<evidence type="ECO:0000256" key="1">
    <source>
        <dbReference type="SAM" id="Phobius"/>
    </source>
</evidence>